<keyword evidence="1" id="KW-1133">Transmembrane helix</keyword>
<accession>A0A8D5JQV0</accession>
<dbReference type="InterPro" id="IPR010295">
    <property type="entry name" value="DUF898"/>
</dbReference>
<organism evidence="2 3">
    <name type="scientific">Methyloradius palustris</name>
    <dbReference type="NCBI Taxonomy" id="2778876"/>
    <lineage>
        <taxon>Bacteria</taxon>
        <taxon>Pseudomonadati</taxon>
        <taxon>Pseudomonadota</taxon>
        <taxon>Betaproteobacteria</taxon>
        <taxon>Nitrosomonadales</taxon>
        <taxon>Methylophilaceae</taxon>
        <taxon>Methyloradius</taxon>
    </lineage>
</organism>
<feature type="transmembrane region" description="Helical" evidence="1">
    <location>
        <begin position="92"/>
        <end position="115"/>
    </location>
</feature>
<name>A0A8D5JQV0_9PROT</name>
<dbReference type="AlphaFoldDB" id="A0A8D5JQV0"/>
<proteinExistence type="predicted"/>
<dbReference type="EMBL" id="AP024110">
    <property type="protein sequence ID" value="BCM24836.1"/>
    <property type="molecule type" value="Genomic_DNA"/>
</dbReference>
<keyword evidence="1" id="KW-0812">Transmembrane</keyword>
<gene>
    <name evidence="2" type="ORF">ZMTM_10950</name>
</gene>
<feature type="transmembrane region" description="Helical" evidence="1">
    <location>
        <begin position="70"/>
        <end position="86"/>
    </location>
</feature>
<dbReference type="KEGG" id="mpau:ZMTM_10950"/>
<feature type="transmembrane region" description="Helical" evidence="1">
    <location>
        <begin position="20"/>
        <end position="40"/>
    </location>
</feature>
<reference evidence="2" key="1">
    <citation type="journal article" date="2021" name="Arch. Microbiol.">
        <title>Methyloradius palustris gen. nov., sp. nov., a methanol-oxidizing bacterium isolated from snow.</title>
        <authorList>
            <person name="Miyadera T."/>
            <person name="Kojima H."/>
            <person name="Fukui M."/>
        </authorList>
    </citation>
    <scope>NUCLEOTIDE SEQUENCE</scope>
    <source>
        <strain evidence="2">Zm11</strain>
    </source>
</reference>
<feature type="transmembrane region" description="Helical" evidence="1">
    <location>
        <begin position="136"/>
        <end position="158"/>
    </location>
</feature>
<evidence type="ECO:0000313" key="2">
    <source>
        <dbReference type="EMBL" id="BCM24836.1"/>
    </source>
</evidence>
<dbReference type="Proteomes" id="UP000826722">
    <property type="component" value="Chromosome"/>
</dbReference>
<dbReference type="Pfam" id="PF05987">
    <property type="entry name" value="DUF898"/>
    <property type="match status" value="1"/>
</dbReference>
<evidence type="ECO:0000313" key="3">
    <source>
        <dbReference type="Proteomes" id="UP000826722"/>
    </source>
</evidence>
<protein>
    <submittedName>
        <fullName evidence="2">Membrane protein</fullName>
    </submittedName>
</protein>
<feature type="transmembrane region" description="Helical" evidence="1">
    <location>
        <begin position="193"/>
        <end position="214"/>
    </location>
</feature>
<keyword evidence="1" id="KW-0472">Membrane</keyword>
<evidence type="ECO:0000256" key="1">
    <source>
        <dbReference type="SAM" id="Phobius"/>
    </source>
</evidence>
<feature type="transmembrane region" description="Helical" evidence="1">
    <location>
        <begin position="226"/>
        <end position="247"/>
    </location>
</feature>
<feature type="transmembrane region" description="Helical" evidence="1">
    <location>
        <begin position="276"/>
        <end position="297"/>
    </location>
</feature>
<keyword evidence="3" id="KW-1185">Reference proteome</keyword>
<sequence>MSESGQKTPIFFTGNATEYFGIWIVNLLLSIVTLGIYSAWAKVRRKKYFYNNTLIDGVGFDYHANPVSILKGRAIAFVLFVIYSLSKNISPALSGALMLIFFLALPWIIVRGNIFNARNSSHRGLRFNFVGTVREAIRVVIGLPMLIPFTLGLIYPYVAHQHTKFIVAKHRFGTTDFDLDVKVGDFYKTYLKVLLFILLIAGALLALAAVSARLNGNHENLDGIRGLFMFGLFAGIFGILFFLSAYLHARLGNLIWNNASLDNLRFESNQRARDLFWIYTTNFILIIITFGLMTPWAQIRTQRYRVEHLAVVGEADFDKFVGDKKAEAKALGEEIADMFDVDLSFG</sequence>